<feature type="domain" description="HTH gntR-type" evidence="4">
    <location>
        <begin position="16"/>
        <end position="83"/>
    </location>
</feature>
<dbReference type="CDD" id="cd07377">
    <property type="entry name" value="WHTH_GntR"/>
    <property type="match status" value="1"/>
</dbReference>
<dbReference type="InterPro" id="IPR011711">
    <property type="entry name" value="GntR_C"/>
</dbReference>
<name>A0A345Y950_9NEIS</name>
<evidence type="ECO:0000313" key="6">
    <source>
        <dbReference type="Proteomes" id="UP000254537"/>
    </source>
</evidence>
<evidence type="ECO:0000256" key="3">
    <source>
        <dbReference type="ARBA" id="ARBA00023163"/>
    </source>
</evidence>
<evidence type="ECO:0000259" key="4">
    <source>
        <dbReference type="PROSITE" id="PS50949"/>
    </source>
</evidence>
<accession>A0A345Y950</accession>
<protein>
    <submittedName>
        <fullName evidence="5">GntR family transcriptional regulator</fullName>
    </submittedName>
</protein>
<organism evidence="5 6">
    <name type="scientific">Crenobacter cavernae</name>
    <dbReference type="NCBI Taxonomy" id="2290923"/>
    <lineage>
        <taxon>Bacteria</taxon>
        <taxon>Pseudomonadati</taxon>
        <taxon>Pseudomonadota</taxon>
        <taxon>Betaproteobacteria</taxon>
        <taxon>Neisseriales</taxon>
        <taxon>Neisseriaceae</taxon>
        <taxon>Crenobacter</taxon>
    </lineage>
</organism>
<dbReference type="SUPFAM" id="SSF46785">
    <property type="entry name" value="Winged helix' DNA-binding domain"/>
    <property type="match status" value="1"/>
</dbReference>
<dbReference type="Gene3D" id="1.20.120.530">
    <property type="entry name" value="GntR ligand-binding domain-like"/>
    <property type="match status" value="1"/>
</dbReference>
<dbReference type="InterPro" id="IPR008920">
    <property type="entry name" value="TF_FadR/GntR_C"/>
</dbReference>
<dbReference type="Pfam" id="PF00392">
    <property type="entry name" value="GntR"/>
    <property type="match status" value="1"/>
</dbReference>
<reference evidence="5 6" key="1">
    <citation type="submission" date="2018-07" db="EMBL/GenBank/DDBJ databases">
        <title>Crenobacter cavernae sp. nov., isolated from a karst cave.</title>
        <authorList>
            <person name="Zhu H."/>
        </authorList>
    </citation>
    <scope>NUCLEOTIDE SEQUENCE [LARGE SCALE GENOMIC DNA]</scope>
    <source>
        <strain evidence="5 6">K1W11S-77</strain>
    </source>
</reference>
<dbReference type="SUPFAM" id="SSF48008">
    <property type="entry name" value="GntR ligand-binding domain-like"/>
    <property type="match status" value="1"/>
</dbReference>
<keyword evidence="2" id="KW-0238">DNA-binding</keyword>
<dbReference type="SMART" id="SM00345">
    <property type="entry name" value="HTH_GNTR"/>
    <property type="match status" value="1"/>
</dbReference>
<dbReference type="InterPro" id="IPR036388">
    <property type="entry name" value="WH-like_DNA-bd_sf"/>
</dbReference>
<dbReference type="RefSeq" id="WP_115434379.1">
    <property type="nucleotide sequence ID" value="NZ_CP031337.1"/>
</dbReference>
<dbReference type="KEGG" id="ccah:DWG20_13990"/>
<dbReference type="InterPro" id="IPR036390">
    <property type="entry name" value="WH_DNA-bd_sf"/>
</dbReference>
<sequence length="240" mass="26521">MLLELASGNTGFADESTKDELVYARIFTAIVEHRLLPGVKLPEDALAESFGVSRTVIRKALHRLAIERLVTIQPKRGAAVSKPTVQEARNVFAARRLIEVGSLDLVVEKIRDGDIAALRAIAKQEHQAHQRHDARLAINLSGQFHVRILAIAGNDDLNDFLVRLVSRSSLILAVYGSSWDATCDNGCHDELIELLAQRDLEGVKALMLRHLIEVESGLNMALEEDGEPDFKKIFSEMGGR</sequence>
<evidence type="ECO:0000256" key="1">
    <source>
        <dbReference type="ARBA" id="ARBA00023015"/>
    </source>
</evidence>
<dbReference type="PANTHER" id="PTHR43537">
    <property type="entry name" value="TRANSCRIPTIONAL REGULATOR, GNTR FAMILY"/>
    <property type="match status" value="1"/>
</dbReference>
<dbReference type="Pfam" id="PF07729">
    <property type="entry name" value="FCD"/>
    <property type="match status" value="1"/>
</dbReference>
<dbReference type="GO" id="GO:0003677">
    <property type="term" value="F:DNA binding"/>
    <property type="evidence" value="ECO:0007669"/>
    <property type="project" value="UniProtKB-KW"/>
</dbReference>
<evidence type="ECO:0000256" key="2">
    <source>
        <dbReference type="ARBA" id="ARBA00023125"/>
    </source>
</evidence>
<dbReference type="PROSITE" id="PS50949">
    <property type="entry name" value="HTH_GNTR"/>
    <property type="match status" value="1"/>
</dbReference>
<dbReference type="SMART" id="SM00895">
    <property type="entry name" value="FCD"/>
    <property type="match status" value="1"/>
</dbReference>
<keyword evidence="1" id="KW-0805">Transcription regulation</keyword>
<dbReference type="Gene3D" id="1.10.10.10">
    <property type="entry name" value="Winged helix-like DNA-binding domain superfamily/Winged helix DNA-binding domain"/>
    <property type="match status" value="1"/>
</dbReference>
<dbReference type="AlphaFoldDB" id="A0A345Y950"/>
<gene>
    <name evidence="5" type="ORF">DWG20_13990</name>
</gene>
<dbReference type="PANTHER" id="PTHR43537:SF53">
    <property type="entry name" value="HTH-TYPE TRANSCRIPTIONAL REPRESSOR NANR"/>
    <property type="match status" value="1"/>
</dbReference>
<proteinExistence type="predicted"/>
<dbReference type="InterPro" id="IPR000524">
    <property type="entry name" value="Tscrpt_reg_HTH_GntR"/>
</dbReference>
<evidence type="ECO:0000313" key="5">
    <source>
        <dbReference type="EMBL" id="AXK40452.1"/>
    </source>
</evidence>
<dbReference type="Proteomes" id="UP000254537">
    <property type="component" value="Chromosome"/>
</dbReference>
<dbReference type="EMBL" id="CP031337">
    <property type="protein sequence ID" value="AXK40452.1"/>
    <property type="molecule type" value="Genomic_DNA"/>
</dbReference>
<keyword evidence="3" id="KW-0804">Transcription</keyword>
<dbReference type="OrthoDB" id="5243844at2"/>
<dbReference type="GO" id="GO:0003700">
    <property type="term" value="F:DNA-binding transcription factor activity"/>
    <property type="evidence" value="ECO:0007669"/>
    <property type="project" value="InterPro"/>
</dbReference>